<reference evidence="2 3" key="1">
    <citation type="journal article" date="2018" name="IMA Fungus">
        <title>IMA Genome-F 9: Draft genome sequence of Annulohypoxylon stygium, Aspergillus mulundensis, Berkeleyomyces basicola (syn. Thielaviopsis basicola), Ceratocystis smalleyi, two Cercospora beticola strains, Coleophoma cylindrospora, Fusarium fracticaudum, Phialophora cf. hyalina, and Morchella septimelata.</title>
        <authorList>
            <person name="Wingfield B.D."/>
            <person name="Bills G.F."/>
            <person name="Dong Y."/>
            <person name="Huang W."/>
            <person name="Nel W.J."/>
            <person name="Swalarsk-Parry B.S."/>
            <person name="Vaghefi N."/>
            <person name="Wilken P.M."/>
            <person name="An Z."/>
            <person name="de Beer Z.W."/>
            <person name="De Vos L."/>
            <person name="Chen L."/>
            <person name="Duong T.A."/>
            <person name="Gao Y."/>
            <person name="Hammerbacher A."/>
            <person name="Kikkert J.R."/>
            <person name="Li Y."/>
            <person name="Li H."/>
            <person name="Li K."/>
            <person name="Li Q."/>
            <person name="Liu X."/>
            <person name="Ma X."/>
            <person name="Naidoo K."/>
            <person name="Pethybridge S.J."/>
            <person name="Sun J."/>
            <person name="Steenkamp E.T."/>
            <person name="van der Nest M.A."/>
            <person name="van Wyk S."/>
            <person name="Wingfield M.J."/>
            <person name="Xiong C."/>
            <person name="Yue Q."/>
            <person name="Zhang X."/>
        </authorList>
    </citation>
    <scope>NUCLEOTIDE SEQUENCE [LARGE SCALE GENOMIC DNA]</scope>
    <source>
        <strain evidence="2 3">BP6252</strain>
    </source>
</reference>
<feature type="compositionally biased region" description="Polar residues" evidence="1">
    <location>
        <begin position="38"/>
        <end position="47"/>
    </location>
</feature>
<comment type="caution">
    <text evidence="2">The sequence shown here is derived from an EMBL/GenBank/DDBJ whole genome shotgun (WGS) entry which is preliminary data.</text>
</comment>
<evidence type="ECO:0000313" key="3">
    <source>
        <dbReference type="Proteomes" id="UP000256645"/>
    </source>
</evidence>
<evidence type="ECO:0000256" key="1">
    <source>
        <dbReference type="SAM" id="MobiDB-lite"/>
    </source>
</evidence>
<keyword evidence="3" id="KW-1185">Reference proteome</keyword>
<evidence type="ECO:0000313" key="2">
    <source>
        <dbReference type="EMBL" id="RDW58155.1"/>
    </source>
</evidence>
<proteinExistence type="predicted"/>
<dbReference type="Proteomes" id="UP000256645">
    <property type="component" value="Unassembled WGS sequence"/>
</dbReference>
<protein>
    <submittedName>
        <fullName evidence="2">Uncharacterized protein</fullName>
    </submittedName>
</protein>
<sequence>MTIATHKSNGKPRCCTRLLARTVDLNDSGVPDEAHGYSSKSFATLKTQDGPHHSTAGCANGSGHSTRWLAFQDSATGVQVDMNDD</sequence>
<name>A0A3D8Q8J0_9HELO</name>
<accession>A0A3D8Q8J0</accession>
<dbReference type="EMBL" id="PDLM01000018">
    <property type="protein sequence ID" value="RDW58155.1"/>
    <property type="molecule type" value="Genomic_DNA"/>
</dbReference>
<dbReference type="AlphaFoldDB" id="A0A3D8Q8J0"/>
<feature type="region of interest" description="Disordered" evidence="1">
    <location>
        <begin position="26"/>
        <end position="59"/>
    </location>
</feature>
<organism evidence="2 3">
    <name type="scientific">Coleophoma cylindrospora</name>
    <dbReference type="NCBI Taxonomy" id="1849047"/>
    <lineage>
        <taxon>Eukaryota</taxon>
        <taxon>Fungi</taxon>
        <taxon>Dikarya</taxon>
        <taxon>Ascomycota</taxon>
        <taxon>Pezizomycotina</taxon>
        <taxon>Leotiomycetes</taxon>
        <taxon>Helotiales</taxon>
        <taxon>Dermateaceae</taxon>
        <taxon>Coleophoma</taxon>
    </lineage>
</organism>
<gene>
    <name evidence="2" type="ORF">BP6252_13566</name>
</gene>